<dbReference type="PANTHER" id="PTHR43479">
    <property type="entry name" value="ACREF/ENVCD OPERON REPRESSOR-RELATED"/>
    <property type="match status" value="1"/>
</dbReference>
<feature type="DNA-binding region" description="H-T-H motif" evidence="2">
    <location>
        <begin position="36"/>
        <end position="55"/>
    </location>
</feature>
<evidence type="ECO:0000313" key="4">
    <source>
        <dbReference type="EMBL" id="CUN64446.1"/>
    </source>
</evidence>
<feature type="domain" description="HTH tetR-type" evidence="3">
    <location>
        <begin position="13"/>
        <end position="73"/>
    </location>
</feature>
<evidence type="ECO:0000313" key="5">
    <source>
        <dbReference type="Proteomes" id="UP000095706"/>
    </source>
</evidence>
<dbReference type="SUPFAM" id="SSF46689">
    <property type="entry name" value="Homeodomain-like"/>
    <property type="match status" value="1"/>
</dbReference>
<sequence length="215" mass="25264">MSEKTRKQDRRTRYTRQTIKDTFLELLNQKSFTKITVTEICKNAEINRGTFYLHYYDIHDVLSDIFNDMTQDMLTTVDHLFCLNQKSCSYPFCQKIQMESQYRALFLDDAIAPILLEKIAENTKEGYVTWLMSHSLLTFEQAESVFYFQMNGCLSINRLMLRNHCNDWKQIQTVIDKFIKAGLESFLIHDQREENASDNFCSKISPTVTASSTLR</sequence>
<evidence type="ECO:0000259" key="3">
    <source>
        <dbReference type="PROSITE" id="PS50977"/>
    </source>
</evidence>
<dbReference type="InterPro" id="IPR001647">
    <property type="entry name" value="HTH_TetR"/>
</dbReference>
<dbReference type="InterPro" id="IPR050624">
    <property type="entry name" value="HTH-type_Tx_Regulator"/>
</dbReference>
<dbReference type="Proteomes" id="UP000095706">
    <property type="component" value="Unassembled WGS sequence"/>
</dbReference>
<evidence type="ECO:0000256" key="1">
    <source>
        <dbReference type="ARBA" id="ARBA00023125"/>
    </source>
</evidence>
<gene>
    <name evidence="4" type="ORF">ERS852406_00484</name>
</gene>
<dbReference type="PANTHER" id="PTHR43479:SF7">
    <property type="entry name" value="TETR-FAMILY TRANSCRIPTIONAL REGULATOR"/>
    <property type="match status" value="1"/>
</dbReference>
<organism evidence="4 5">
    <name type="scientific">Fusicatenibacter saccharivorans</name>
    <dbReference type="NCBI Taxonomy" id="1150298"/>
    <lineage>
        <taxon>Bacteria</taxon>
        <taxon>Bacillati</taxon>
        <taxon>Bacillota</taxon>
        <taxon>Clostridia</taxon>
        <taxon>Lachnospirales</taxon>
        <taxon>Lachnospiraceae</taxon>
        <taxon>Fusicatenibacter</taxon>
    </lineage>
</organism>
<dbReference type="EMBL" id="CYYV01000002">
    <property type="protein sequence ID" value="CUN64446.1"/>
    <property type="molecule type" value="Genomic_DNA"/>
</dbReference>
<reference evidence="4 5" key="1">
    <citation type="submission" date="2015-09" db="EMBL/GenBank/DDBJ databases">
        <authorList>
            <consortium name="Pathogen Informatics"/>
        </authorList>
    </citation>
    <scope>NUCLEOTIDE SEQUENCE [LARGE SCALE GENOMIC DNA]</scope>
    <source>
        <strain evidence="4 5">2789STDY5608849</strain>
    </source>
</reference>
<dbReference type="Gene3D" id="1.10.357.10">
    <property type="entry name" value="Tetracycline Repressor, domain 2"/>
    <property type="match status" value="1"/>
</dbReference>
<evidence type="ECO:0000256" key="2">
    <source>
        <dbReference type="PROSITE-ProRule" id="PRU00335"/>
    </source>
</evidence>
<keyword evidence="1 2" id="KW-0238">DNA-binding</keyword>
<accession>A0A173YMN2</accession>
<proteinExistence type="predicted"/>
<dbReference type="GO" id="GO:0003677">
    <property type="term" value="F:DNA binding"/>
    <property type="evidence" value="ECO:0007669"/>
    <property type="project" value="UniProtKB-UniRule"/>
</dbReference>
<dbReference type="AlphaFoldDB" id="A0A173YMN2"/>
<dbReference type="InterPro" id="IPR009057">
    <property type="entry name" value="Homeodomain-like_sf"/>
</dbReference>
<protein>
    <submittedName>
        <fullName evidence="4">DNA-binding transcriptional repressor AcrR</fullName>
    </submittedName>
</protein>
<dbReference type="PROSITE" id="PS50977">
    <property type="entry name" value="HTH_TETR_2"/>
    <property type="match status" value="1"/>
</dbReference>
<name>A0A173YMN2_9FIRM</name>